<accession>A0A4S2KA73</accession>
<proteinExistence type="predicted"/>
<comment type="caution">
    <text evidence="3">The sequence shown here is derived from an EMBL/GenBank/DDBJ whole genome shotgun (WGS) entry which is preliminary data.</text>
</comment>
<feature type="compositionally biased region" description="Basic and acidic residues" evidence="1">
    <location>
        <begin position="244"/>
        <end position="257"/>
    </location>
</feature>
<evidence type="ECO:0000256" key="1">
    <source>
        <dbReference type="SAM" id="MobiDB-lite"/>
    </source>
</evidence>
<gene>
    <name evidence="3" type="ORF">DBV15_09658</name>
</gene>
<name>A0A4S2KA73_9HYME</name>
<feature type="signal peptide" evidence="2">
    <location>
        <begin position="1"/>
        <end position="30"/>
    </location>
</feature>
<evidence type="ECO:0000313" key="4">
    <source>
        <dbReference type="Proteomes" id="UP000310200"/>
    </source>
</evidence>
<dbReference type="EMBL" id="QBLH01002919">
    <property type="protein sequence ID" value="TGZ46231.1"/>
    <property type="molecule type" value="Genomic_DNA"/>
</dbReference>
<dbReference type="STRING" id="300112.A0A4S2KA73"/>
<evidence type="ECO:0000313" key="3">
    <source>
        <dbReference type="EMBL" id="TGZ46231.1"/>
    </source>
</evidence>
<keyword evidence="2" id="KW-0732">Signal</keyword>
<sequence>MKRLYAVPSEKLWVWMVWLTSVGEVEPTSGTNGCIDLIVRIAEPPQMAANDVPEGTKIESVPDMVGIPKLHIHQFAYRSVRIAAALNLAHHLTDGLHVTFRGVFHFTCASRVYGNIYTMGPSALSAGILAFVEGRTGRDAGDETTAVTAAASETAKETAAAARPIRARWQRLRWIKRKRFGRMLEGLSSHSLAFTLFRYDAVIFRHQLPPFFLFVSFASLHYLLGLPYNPYYRYRDFRSFTGREGNRRQKGDDHGENSRATANRRWMRRIRSKLKAPAPSLTRQKGRYVCTGGACSGNAAPLSNRIDPRTTDALGRDTAGVPIALSNDQSKVVEPFTEVVTDETGTESPIA</sequence>
<feature type="chain" id="PRO_5020497693" evidence="2">
    <location>
        <begin position="31"/>
        <end position="351"/>
    </location>
</feature>
<reference evidence="3 4" key="1">
    <citation type="journal article" date="2019" name="Philos. Trans. R. Soc. Lond., B, Biol. Sci.">
        <title>Ant behaviour and brain gene expression of defending hosts depend on the ecological success of the intruding social parasite.</title>
        <authorList>
            <person name="Kaur R."/>
            <person name="Stoldt M."/>
            <person name="Jongepier E."/>
            <person name="Feldmeyer B."/>
            <person name="Menzel F."/>
            <person name="Bornberg-Bauer E."/>
            <person name="Foitzik S."/>
        </authorList>
    </citation>
    <scope>NUCLEOTIDE SEQUENCE [LARGE SCALE GENOMIC DNA]</scope>
    <source>
        <tissue evidence="3">Whole body</tissue>
    </source>
</reference>
<keyword evidence="4" id="KW-1185">Reference proteome</keyword>
<dbReference type="AlphaFoldDB" id="A0A4S2KA73"/>
<organism evidence="3 4">
    <name type="scientific">Temnothorax longispinosus</name>
    <dbReference type="NCBI Taxonomy" id="300112"/>
    <lineage>
        <taxon>Eukaryota</taxon>
        <taxon>Metazoa</taxon>
        <taxon>Ecdysozoa</taxon>
        <taxon>Arthropoda</taxon>
        <taxon>Hexapoda</taxon>
        <taxon>Insecta</taxon>
        <taxon>Pterygota</taxon>
        <taxon>Neoptera</taxon>
        <taxon>Endopterygota</taxon>
        <taxon>Hymenoptera</taxon>
        <taxon>Apocrita</taxon>
        <taxon>Aculeata</taxon>
        <taxon>Formicoidea</taxon>
        <taxon>Formicidae</taxon>
        <taxon>Myrmicinae</taxon>
        <taxon>Temnothorax</taxon>
    </lineage>
</organism>
<protein>
    <submittedName>
        <fullName evidence="3">Uncharacterized protein</fullName>
    </submittedName>
</protein>
<dbReference type="Proteomes" id="UP000310200">
    <property type="component" value="Unassembled WGS sequence"/>
</dbReference>
<evidence type="ECO:0000256" key="2">
    <source>
        <dbReference type="SAM" id="SignalP"/>
    </source>
</evidence>
<feature type="region of interest" description="Disordered" evidence="1">
    <location>
        <begin position="243"/>
        <end position="262"/>
    </location>
</feature>